<accession>A0ABX1J9G5</accession>
<dbReference type="Proteomes" id="UP000715441">
    <property type="component" value="Unassembled WGS sequence"/>
</dbReference>
<comment type="caution">
    <text evidence="6">The sequence shown here is derived from an EMBL/GenBank/DDBJ whole genome shotgun (WGS) entry which is preliminary data.</text>
</comment>
<keyword evidence="7" id="KW-1185">Reference proteome</keyword>
<keyword evidence="3" id="KW-0234">DNA repair</keyword>
<dbReference type="HAMAP" id="MF_01875">
    <property type="entry name" value="Prokaryotic_Ku"/>
    <property type="match status" value="1"/>
</dbReference>
<dbReference type="SUPFAM" id="SSF100939">
    <property type="entry name" value="SPOC domain-like"/>
    <property type="match status" value="1"/>
</dbReference>
<evidence type="ECO:0000256" key="1">
    <source>
        <dbReference type="ARBA" id="ARBA00023125"/>
    </source>
</evidence>
<dbReference type="Pfam" id="PF02735">
    <property type="entry name" value="Ku"/>
    <property type="match status" value="1"/>
</dbReference>
<dbReference type="InterPro" id="IPR006164">
    <property type="entry name" value="DNA_bd_Ku70/Ku80"/>
</dbReference>
<dbReference type="InterPro" id="IPR009187">
    <property type="entry name" value="Prok_Ku"/>
</dbReference>
<feature type="domain" description="Ku" evidence="5">
    <location>
        <begin position="52"/>
        <end position="180"/>
    </location>
</feature>
<evidence type="ECO:0000259" key="5">
    <source>
        <dbReference type="SMART" id="SM00559"/>
    </source>
</evidence>
<feature type="compositionally biased region" description="Basic residues" evidence="4">
    <location>
        <begin position="285"/>
        <end position="297"/>
    </location>
</feature>
<feature type="compositionally biased region" description="Basic and acidic residues" evidence="4">
    <location>
        <begin position="270"/>
        <end position="284"/>
    </location>
</feature>
<sequence>MRTVWKGTIGFGSSAIPVKAYSATEDHGTPLHTLHSADGGRIRMRRVCEVDGADVPAGEIGKGFPLPGGDVVLLSDEELAELPLPTAHSIEILGFIPSAQLDPLYFVKSYYLEPEVPATKPYVLLSEAMQQAEKIAMVKVAIRQRETLGALRVRGQMIMLDTLHWPDEVRAPDFPFLHEDVDVRTAHVRAAANLIENLSGDFTPGAYTDGYSAALQALIEAKIEGREVLQPTAAIQDEGVEALLRALQESAQTKTDADQSASPAVKRAKAAADKAAAAKREAKKASSKARSAPKSRR</sequence>
<dbReference type="PANTHER" id="PTHR41251">
    <property type="entry name" value="NON-HOMOLOGOUS END JOINING PROTEIN KU"/>
    <property type="match status" value="1"/>
</dbReference>
<evidence type="ECO:0000256" key="3">
    <source>
        <dbReference type="HAMAP-Rule" id="MF_01875"/>
    </source>
</evidence>
<dbReference type="RefSeq" id="WP_168519460.1">
    <property type="nucleotide sequence ID" value="NZ_JAAXLS010000023.1"/>
</dbReference>
<dbReference type="SMART" id="SM00559">
    <property type="entry name" value="Ku78"/>
    <property type="match status" value="1"/>
</dbReference>
<evidence type="ECO:0000313" key="7">
    <source>
        <dbReference type="Proteomes" id="UP000715441"/>
    </source>
</evidence>
<gene>
    <name evidence="3" type="primary">ku</name>
    <name evidence="6" type="ORF">HFP15_26475</name>
</gene>
<dbReference type="Gene3D" id="2.40.290.10">
    <property type="match status" value="1"/>
</dbReference>
<evidence type="ECO:0000313" key="6">
    <source>
        <dbReference type="EMBL" id="NKQ56427.1"/>
    </source>
</evidence>
<dbReference type="EMBL" id="JAAXLS010000023">
    <property type="protein sequence ID" value="NKQ56427.1"/>
    <property type="molecule type" value="Genomic_DNA"/>
</dbReference>
<keyword evidence="1 3" id="KW-0238">DNA-binding</keyword>
<evidence type="ECO:0000256" key="4">
    <source>
        <dbReference type="SAM" id="MobiDB-lite"/>
    </source>
</evidence>
<name>A0ABX1J9G5_9PSEU</name>
<feature type="region of interest" description="Disordered" evidence="4">
    <location>
        <begin position="250"/>
        <end position="297"/>
    </location>
</feature>
<comment type="similarity">
    <text evidence="3">Belongs to the prokaryotic Ku family.</text>
</comment>
<comment type="function">
    <text evidence="3">With LigD forms a non-homologous end joining (NHEJ) DNA repair enzyme, which repairs dsDNA breaks with reduced fidelity. Binds linear dsDNA with 5'- and 3'- overhangs but not closed circular dsDNA nor ssDNA. Recruits and stimulates the ligase activity of LigD.</text>
</comment>
<dbReference type="NCBIfam" id="TIGR02772">
    <property type="entry name" value="Ku_bact"/>
    <property type="match status" value="1"/>
</dbReference>
<keyword evidence="3" id="KW-0227">DNA damage</keyword>
<dbReference type="InterPro" id="IPR016194">
    <property type="entry name" value="SPOC-like_C_dom_sf"/>
</dbReference>
<keyword evidence="2 3" id="KW-0233">DNA recombination</keyword>
<evidence type="ECO:0000256" key="2">
    <source>
        <dbReference type="ARBA" id="ARBA00023172"/>
    </source>
</evidence>
<dbReference type="PIRSF" id="PIRSF006493">
    <property type="entry name" value="Prok_Ku"/>
    <property type="match status" value="1"/>
</dbReference>
<organism evidence="6 7">
    <name type="scientific">Amycolatopsis acididurans</name>
    <dbReference type="NCBI Taxonomy" id="2724524"/>
    <lineage>
        <taxon>Bacteria</taxon>
        <taxon>Bacillati</taxon>
        <taxon>Actinomycetota</taxon>
        <taxon>Actinomycetes</taxon>
        <taxon>Pseudonocardiales</taxon>
        <taxon>Pseudonocardiaceae</taxon>
        <taxon>Amycolatopsis</taxon>
    </lineage>
</organism>
<reference evidence="6 7" key="1">
    <citation type="submission" date="2020-04" db="EMBL/GenBank/DDBJ databases">
        <title>Novel species.</title>
        <authorList>
            <person name="Teo W.F.A."/>
            <person name="Lipun K."/>
            <person name="Srisuk N."/>
            <person name="Duangmal K."/>
        </authorList>
    </citation>
    <scope>NUCLEOTIDE SEQUENCE [LARGE SCALE GENOMIC DNA]</scope>
    <source>
        <strain evidence="6 7">K13G38</strain>
    </source>
</reference>
<protein>
    <recommendedName>
        <fullName evidence="3">Non-homologous end joining protein Ku</fullName>
    </recommendedName>
</protein>
<dbReference type="PANTHER" id="PTHR41251:SF1">
    <property type="entry name" value="NON-HOMOLOGOUS END JOINING PROTEIN KU"/>
    <property type="match status" value="1"/>
</dbReference>
<proteinExistence type="inferred from homology"/>
<comment type="subunit">
    <text evidence="3">Homodimer. Interacts with LigD.</text>
</comment>